<evidence type="ECO:0000313" key="4">
    <source>
        <dbReference type="Proteomes" id="UP000315439"/>
    </source>
</evidence>
<dbReference type="InterPro" id="IPR001638">
    <property type="entry name" value="Solute-binding_3/MltF_N"/>
</dbReference>
<sequence length="255" mass="29503">MKIKMVLLLVLFSLSIQAADEDRLLVLTEEWKPFSFEENGKISGVSTAMVKAILDHANLQYEIDLLPWKRAYRIANNKKNTILFSVSRIASRESDFIWVGPLFLENTSFYRLTEREDIQINDAADLTRYTIGVSRGGSAEAYLNKNGFKENQNYYSYESDQQAEKMLVSDRVDLIPISDMRYLYRRNVGNSTLPKVAKAFTYQSESFYVGINKGTSEKVVKRITESFKQLSQKNFQEKIINNFFLKIKKKGREAH</sequence>
<accession>A0A545U8W9</accession>
<proteinExistence type="predicted"/>
<protein>
    <submittedName>
        <fullName evidence="3">ABC transporter substrate-binding protein</fullName>
    </submittedName>
</protein>
<dbReference type="RefSeq" id="WP_142932833.1">
    <property type="nucleotide sequence ID" value="NZ_ML660167.1"/>
</dbReference>
<dbReference type="AlphaFoldDB" id="A0A545U8W9"/>
<dbReference type="PANTHER" id="PTHR38834">
    <property type="entry name" value="PERIPLASMIC SUBSTRATE BINDING PROTEIN FAMILY 3"/>
    <property type="match status" value="1"/>
</dbReference>
<dbReference type="SUPFAM" id="SSF53850">
    <property type="entry name" value="Periplasmic binding protein-like II"/>
    <property type="match status" value="1"/>
</dbReference>
<dbReference type="OrthoDB" id="7354650at2"/>
<dbReference type="Gene3D" id="3.40.190.10">
    <property type="entry name" value="Periplasmic binding protein-like II"/>
    <property type="match status" value="2"/>
</dbReference>
<evidence type="ECO:0000313" key="3">
    <source>
        <dbReference type="EMBL" id="TQV85914.1"/>
    </source>
</evidence>
<feature type="signal peptide" evidence="1">
    <location>
        <begin position="1"/>
        <end position="18"/>
    </location>
</feature>
<dbReference type="Pfam" id="PF00497">
    <property type="entry name" value="SBP_bac_3"/>
    <property type="match status" value="1"/>
</dbReference>
<dbReference type="EMBL" id="VIKS01000011">
    <property type="protein sequence ID" value="TQV85914.1"/>
    <property type="molecule type" value="Genomic_DNA"/>
</dbReference>
<feature type="domain" description="Solute-binding protein family 3/N-terminal" evidence="2">
    <location>
        <begin position="23"/>
        <end position="247"/>
    </location>
</feature>
<reference evidence="3 4" key="1">
    <citation type="submission" date="2019-07" db="EMBL/GenBank/DDBJ databases">
        <title>Draft genome for Aliikangiella sp. M105.</title>
        <authorList>
            <person name="Wang G."/>
        </authorList>
    </citation>
    <scope>NUCLEOTIDE SEQUENCE [LARGE SCALE GENOMIC DNA]</scope>
    <source>
        <strain evidence="3 4">M105</strain>
    </source>
</reference>
<dbReference type="PANTHER" id="PTHR38834:SF3">
    <property type="entry name" value="SOLUTE-BINDING PROTEIN FAMILY 3_N-TERMINAL DOMAIN-CONTAINING PROTEIN"/>
    <property type="match status" value="1"/>
</dbReference>
<keyword evidence="4" id="KW-1185">Reference proteome</keyword>
<gene>
    <name evidence="3" type="ORF">FLL46_18500</name>
</gene>
<comment type="caution">
    <text evidence="3">The sequence shown here is derived from an EMBL/GenBank/DDBJ whole genome shotgun (WGS) entry which is preliminary data.</text>
</comment>
<name>A0A545U8W9_9GAMM</name>
<evidence type="ECO:0000259" key="2">
    <source>
        <dbReference type="SMART" id="SM00062"/>
    </source>
</evidence>
<feature type="chain" id="PRO_5021818345" evidence="1">
    <location>
        <begin position="19"/>
        <end position="255"/>
    </location>
</feature>
<dbReference type="Proteomes" id="UP000315439">
    <property type="component" value="Unassembled WGS sequence"/>
</dbReference>
<dbReference type="SMART" id="SM00062">
    <property type="entry name" value="PBPb"/>
    <property type="match status" value="1"/>
</dbReference>
<keyword evidence="1" id="KW-0732">Signal</keyword>
<organism evidence="3 4">
    <name type="scientific">Aliikangiella coralliicola</name>
    <dbReference type="NCBI Taxonomy" id="2592383"/>
    <lineage>
        <taxon>Bacteria</taxon>
        <taxon>Pseudomonadati</taxon>
        <taxon>Pseudomonadota</taxon>
        <taxon>Gammaproteobacteria</taxon>
        <taxon>Oceanospirillales</taxon>
        <taxon>Pleioneaceae</taxon>
        <taxon>Aliikangiella</taxon>
    </lineage>
</organism>
<evidence type="ECO:0000256" key="1">
    <source>
        <dbReference type="SAM" id="SignalP"/>
    </source>
</evidence>